<sequence>MPEGGPAVAVEDFEPVASLLQAVAAARQQGDGGGGDPQAAGGEEVVLGEQPVQEAARRIGGPWRRVVVHGSDVVALGDAQYRGADLRGAREHR</sequence>
<feature type="region of interest" description="Disordered" evidence="1">
    <location>
        <begin position="25"/>
        <end position="46"/>
    </location>
</feature>
<evidence type="ECO:0000256" key="1">
    <source>
        <dbReference type="SAM" id="MobiDB-lite"/>
    </source>
</evidence>
<gene>
    <name evidence="2" type="ORF">SAMN05444921_12371</name>
</gene>
<dbReference type="Proteomes" id="UP000199063">
    <property type="component" value="Unassembled WGS sequence"/>
</dbReference>
<evidence type="ECO:0000313" key="3">
    <source>
        <dbReference type="Proteomes" id="UP000199063"/>
    </source>
</evidence>
<protein>
    <submittedName>
        <fullName evidence="2">Uncharacterized protein</fullName>
    </submittedName>
</protein>
<keyword evidence="3" id="KW-1185">Reference proteome</keyword>
<dbReference type="RefSeq" id="WP_167746115.1">
    <property type="nucleotide sequence ID" value="NZ_FNHI01000023.1"/>
</dbReference>
<accession>A0A1H0A5E9</accession>
<name>A0A1H0A5E9_9ACTN</name>
<proteinExistence type="predicted"/>
<dbReference type="EMBL" id="FNHI01000023">
    <property type="protein sequence ID" value="SDN28213.1"/>
    <property type="molecule type" value="Genomic_DNA"/>
</dbReference>
<organism evidence="2 3">
    <name type="scientific">Streptomyces wuyuanensis</name>
    <dbReference type="NCBI Taxonomy" id="1196353"/>
    <lineage>
        <taxon>Bacteria</taxon>
        <taxon>Bacillati</taxon>
        <taxon>Actinomycetota</taxon>
        <taxon>Actinomycetes</taxon>
        <taxon>Kitasatosporales</taxon>
        <taxon>Streptomycetaceae</taxon>
        <taxon>Streptomyces</taxon>
    </lineage>
</organism>
<dbReference type="GeneID" id="96657146"/>
<evidence type="ECO:0000313" key="2">
    <source>
        <dbReference type="EMBL" id="SDN28213.1"/>
    </source>
</evidence>
<dbReference type="AlphaFoldDB" id="A0A1H0A5E9"/>
<reference evidence="3" key="1">
    <citation type="submission" date="2016-10" db="EMBL/GenBank/DDBJ databases">
        <authorList>
            <person name="Varghese N."/>
            <person name="Submissions S."/>
        </authorList>
    </citation>
    <scope>NUCLEOTIDE SEQUENCE [LARGE SCALE GENOMIC DNA]</scope>
    <source>
        <strain evidence="3">CGMCC 4.7042</strain>
    </source>
</reference>